<keyword evidence="1" id="KW-1133">Transmembrane helix</keyword>
<keyword evidence="1" id="KW-0472">Membrane</keyword>
<dbReference type="EMBL" id="DF973123">
    <property type="protein sequence ID" value="GAU12567.1"/>
    <property type="molecule type" value="Genomic_DNA"/>
</dbReference>
<name>A0A2Z6MDF5_TRISU</name>
<evidence type="ECO:0000313" key="3">
    <source>
        <dbReference type="Proteomes" id="UP000242715"/>
    </source>
</evidence>
<keyword evidence="3" id="KW-1185">Reference proteome</keyword>
<feature type="transmembrane region" description="Helical" evidence="1">
    <location>
        <begin position="61"/>
        <end position="87"/>
    </location>
</feature>
<proteinExistence type="predicted"/>
<protein>
    <submittedName>
        <fullName evidence="2">Uncharacterized protein</fullName>
    </submittedName>
</protein>
<accession>A0A2Z6MDF5</accession>
<feature type="transmembrane region" description="Helical" evidence="1">
    <location>
        <begin position="20"/>
        <end position="41"/>
    </location>
</feature>
<evidence type="ECO:0000313" key="2">
    <source>
        <dbReference type="EMBL" id="GAU12567.1"/>
    </source>
</evidence>
<organism evidence="2 3">
    <name type="scientific">Trifolium subterraneum</name>
    <name type="common">Subterranean clover</name>
    <dbReference type="NCBI Taxonomy" id="3900"/>
    <lineage>
        <taxon>Eukaryota</taxon>
        <taxon>Viridiplantae</taxon>
        <taxon>Streptophyta</taxon>
        <taxon>Embryophyta</taxon>
        <taxon>Tracheophyta</taxon>
        <taxon>Spermatophyta</taxon>
        <taxon>Magnoliopsida</taxon>
        <taxon>eudicotyledons</taxon>
        <taxon>Gunneridae</taxon>
        <taxon>Pentapetalae</taxon>
        <taxon>rosids</taxon>
        <taxon>fabids</taxon>
        <taxon>Fabales</taxon>
        <taxon>Fabaceae</taxon>
        <taxon>Papilionoideae</taxon>
        <taxon>50 kb inversion clade</taxon>
        <taxon>NPAAA clade</taxon>
        <taxon>Hologalegina</taxon>
        <taxon>IRL clade</taxon>
        <taxon>Trifolieae</taxon>
        <taxon>Trifolium</taxon>
    </lineage>
</organism>
<reference evidence="3" key="1">
    <citation type="journal article" date="2017" name="Front. Plant Sci.">
        <title>Climate Clever Clovers: New Paradigm to Reduce the Environmental Footprint of Ruminants by Breeding Low Methanogenic Forages Utilizing Haplotype Variation.</title>
        <authorList>
            <person name="Kaur P."/>
            <person name="Appels R."/>
            <person name="Bayer P.E."/>
            <person name="Keeble-Gagnere G."/>
            <person name="Wang J."/>
            <person name="Hirakawa H."/>
            <person name="Shirasawa K."/>
            <person name="Vercoe P."/>
            <person name="Stefanova K."/>
            <person name="Durmic Z."/>
            <person name="Nichols P."/>
            <person name="Revell C."/>
            <person name="Isobe S.N."/>
            <person name="Edwards D."/>
            <person name="Erskine W."/>
        </authorList>
    </citation>
    <scope>NUCLEOTIDE SEQUENCE [LARGE SCALE GENOMIC DNA]</scope>
    <source>
        <strain evidence="3">cv. Daliak</strain>
    </source>
</reference>
<dbReference type="Proteomes" id="UP000242715">
    <property type="component" value="Unassembled WGS sequence"/>
</dbReference>
<sequence>MSGAALRTTVCSDRRWCPALFFYVRSVMFLFPFVLFARFPFLDMSLSWSSFSTALMVVVPLLSWLIGFVSAMSVLFLGVWLVVLTLLSS</sequence>
<gene>
    <name evidence="2" type="ORF">TSUD_182820</name>
</gene>
<evidence type="ECO:0000256" key="1">
    <source>
        <dbReference type="SAM" id="Phobius"/>
    </source>
</evidence>
<keyword evidence="1" id="KW-0812">Transmembrane</keyword>
<dbReference type="AlphaFoldDB" id="A0A2Z6MDF5"/>